<evidence type="ECO:0000313" key="3">
    <source>
        <dbReference type="Proteomes" id="UP000316476"/>
    </source>
</evidence>
<feature type="transmembrane region" description="Helical" evidence="1">
    <location>
        <begin position="61"/>
        <end position="84"/>
    </location>
</feature>
<gene>
    <name evidence="2" type="ORF">V7x_38490</name>
</gene>
<comment type="caution">
    <text evidence="2">The sequence shown here is derived from an EMBL/GenBank/DDBJ whole genome shotgun (WGS) entry which is preliminary data.</text>
</comment>
<dbReference type="AlphaFoldDB" id="A0A5C6FJ32"/>
<accession>A0A5C6FJ32</accession>
<dbReference type="OrthoDB" id="289051at2"/>
<keyword evidence="1" id="KW-0812">Transmembrane</keyword>
<dbReference type="Pfam" id="PF19617">
    <property type="entry name" value="DUF6122"/>
    <property type="match status" value="1"/>
</dbReference>
<feature type="transmembrane region" description="Helical" evidence="1">
    <location>
        <begin position="7"/>
        <end position="26"/>
    </location>
</feature>
<dbReference type="RefSeq" id="WP_145295327.1">
    <property type="nucleotide sequence ID" value="NZ_CP036319.1"/>
</dbReference>
<evidence type="ECO:0008006" key="4">
    <source>
        <dbReference type="Google" id="ProtNLM"/>
    </source>
</evidence>
<dbReference type="InterPro" id="IPR046125">
    <property type="entry name" value="DUF6122"/>
</dbReference>
<dbReference type="EMBL" id="SJPZ01000002">
    <property type="protein sequence ID" value="TWU62120.1"/>
    <property type="molecule type" value="Genomic_DNA"/>
</dbReference>
<reference evidence="2 3" key="1">
    <citation type="submission" date="2019-02" db="EMBL/GenBank/DDBJ databases">
        <title>Deep-cultivation of Planctomycetes and their phenomic and genomic characterization uncovers novel biology.</title>
        <authorList>
            <person name="Wiegand S."/>
            <person name="Jogler M."/>
            <person name="Boedeker C."/>
            <person name="Pinto D."/>
            <person name="Vollmers J."/>
            <person name="Rivas-Marin E."/>
            <person name="Kohn T."/>
            <person name="Peeters S.H."/>
            <person name="Heuer A."/>
            <person name="Rast P."/>
            <person name="Oberbeckmann S."/>
            <person name="Bunk B."/>
            <person name="Jeske O."/>
            <person name="Meyerdierks A."/>
            <person name="Storesund J.E."/>
            <person name="Kallscheuer N."/>
            <person name="Luecker S."/>
            <person name="Lage O.M."/>
            <person name="Pohl T."/>
            <person name="Merkel B.J."/>
            <person name="Hornburger P."/>
            <person name="Mueller R.-W."/>
            <person name="Bruemmer F."/>
            <person name="Labrenz M."/>
            <person name="Spormann A.M."/>
            <person name="Op Den Camp H."/>
            <person name="Overmann J."/>
            <person name="Amann R."/>
            <person name="Jetten M.S.M."/>
            <person name="Mascher T."/>
            <person name="Medema M.H."/>
            <person name="Devos D.P."/>
            <person name="Kaster A.-K."/>
            <person name="Ovreas L."/>
            <person name="Rohde M."/>
            <person name="Galperin M.Y."/>
            <person name="Jogler C."/>
        </authorList>
    </citation>
    <scope>NUCLEOTIDE SEQUENCE [LARGE SCALE GENOMIC DNA]</scope>
    <source>
        <strain evidence="2 3">V7</strain>
    </source>
</reference>
<dbReference type="Proteomes" id="UP000316476">
    <property type="component" value="Unassembled WGS sequence"/>
</dbReference>
<organism evidence="2 3">
    <name type="scientific">Crateriforma conspicua</name>
    <dbReference type="NCBI Taxonomy" id="2527996"/>
    <lineage>
        <taxon>Bacteria</taxon>
        <taxon>Pseudomonadati</taxon>
        <taxon>Planctomycetota</taxon>
        <taxon>Planctomycetia</taxon>
        <taxon>Planctomycetales</taxon>
        <taxon>Planctomycetaceae</taxon>
        <taxon>Crateriforma</taxon>
    </lineage>
</organism>
<evidence type="ECO:0000256" key="1">
    <source>
        <dbReference type="SAM" id="Phobius"/>
    </source>
</evidence>
<proteinExistence type="predicted"/>
<name>A0A5C6FJ32_9PLAN</name>
<keyword evidence="1" id="KW-1133">Transmembrane helix</keyword>
<evidence type="ECO:0000313" key="2">
    <source>
        <dbReference type="EMBL" id="TWU62120.1"/>
    </source>
</evidence>
<sequence>MPEILRQIVHYGNHLVVPFGIAMLLFPRHWRAAGGLMVATIVIDLDHLWADPIFDPRRCSIGFHPLHTVWAAMVYIALLMVPVWKIQAVGFGCLWHLCTDAIDCRLGHLGTDPDGLLGFVWPLVVAF</sequence>
<protein>
    <recommendedName>
        <fullName evidence="4">LexA-binding, inner membrane-associated hydrolase</fullName>
    </recommendedName>
</protein>
<keyword evidence="1" id="KW-0472">Membrane</keyword>